<dbReference type="Proteomes" id="UP000309997">
    <property type="component" value="Unassembled WGS sequence"/>
</dbReference>
<proteinExistence type="predicted"/>
<name>A0ACC4BB01_POPAL</name>
<reference evidence="1 2" key="1">
    <citation type="journal article" date="2024" name="Plant Biotechnol. J.">
        <title>Genome and CRISPR/Cas9 system of a widespread forest tree (Populus alba) in the world.</title>
        <authorList>
            <person name="Liu Y.J."/>
            <person name="Jiang P.F."/>
            <person name="Han X.M."/>
            <person name="Li X.Y."/>
            <person name="Wang H.M."/>
            <person name="Wang Y.J."/>
            <person name="Wang X.X."/>
            <person name="Zeng Q.Y."/>
        </authorList>
    </citation>
    <scope>NUCLEOTIDE SEQUENCE [LARGE SCALE GENOMIC DNA]</scope>
    <source>
        <strain evidence="2">cv. PAL-ZL1</strain>
    </source>
</reference>
<protein>
    <submittedName>
        <fullName evidence="1">Uncharacterized protein</fullName>
    </submittedName>
</protein>
<evidence type="ECO:0000313" key="2">
    <source>
        <dbReference type="Proteomes" id="UP000309997"/>
    </source>
</evidence>
<organism evidence="1 2">
    <name type="scientific">Populus alba</name>
    <name type="common">White poplar</name>
    <dbReference type="NCBI Taxonomy" id="43335"/>
    <lineage>
        <taxon>Eukaryota</taxon>
        <taxon>Viridiplantae</taxon>
        <taxon>Streptophyta</taxon>
        <taxon>Embryophyta</taxon>
        <taxon>Tracheophyta</taxon>
        <taxon>Spermatophyta</taxon>
        <taxon>Magnoliopsida</taxon>
        <taxon>eudicotyledons</taxon>
        <taxon>Gunneridae</taxon>
        <taxon>Pentapetalae</taxon>
        <taxon>rosids</taxon>
        <taxon>fabids</taxon>
        <taxon>Malpighiales</taxon>
        <taxon>Salicaceae</taxon>
        <taxon>Saliceae</taxon>
        <taxon>Populus</taxon>
    </lineage>
</organism>
<accession>A0ACC4BB01</accession>
<dbReference type="EMBL" id="RCHU02000012">
    <property type="protein sequence ID" value="KAL3575599.1"/>
    <property type="molecule type" value="Genomic_DNA"/>
</dbReference>
<sequence length="116" mass="12774">MPGRSARCDGFCWWRPVLLRSSEEMKTTQLKYTTGAAAVFSQEMQGAAAGLCKVELETVRRKWGGFCAKGRSWLPLLEVDVGVALGLWGEKQRKRGTFVLWFSFGQGKGGVAGGWV</sequence>
<gene>
    <name evidence="1" type="ORF">D5086_023700</name>
</gene>
<comment type="caution">
    <text evidence="1">The sequence shown here is derived from an EMBL/GenBank/DDBJ whole genome shotgun (WGS) entry which is preliminary data.</text>
</comment>
<evidence type="ECO:0000313" key="1">
    <source>
        <dbReference type="EMBL" id="KAL3575599.1"/>
    </source>
</evidence>
<keyword evidence="2" id="KW-1185">Reference proteome</keyword>